<dbReference type="Proteomes" id="UP000257109">
    <property type="component" value="Unassembled WGS sequence"/>
</dbReference>
<dbReference type="EMBL" id="QJKJ01013592">
    <property type="protein sequence ID" value="RDX66095.1"/>
    <property type="molecule type" value="Genomic_DNA"/>
</dbReference>
<dbReference type="OrthoDB" id="1436942at2759"/>
<dbReference type="AlphaFoldDB" id="A0A371EJ50"/>
<accession>A0A371EJ50</accession>
<name>A0A371EJ50_MUCPR</name>
<comment type="caution">
    <text evidence="1">The sequence shown here is derived from an EMBL/GenBank/DDBJ whole genome shotgun (WGS) entry which is preliminary data.</text>
</comment>
<keyword evidence="2" id="KW-1185">Reference proteome</keyword>
<evidence type="ECO:0000313" key="1">
    <source>
        <dbReference type="EMBL" id="RDX66095.1"/>
    </source>
</evidence>
<evidence type="ECO:0000313" key="2">
    <source>
        <dbReference type="Proteomes" id="UP000257109"/>
    </source>
</evidence>
<protein>
    <submittedName>
        <fullName evidence="1">Uncharacterized protein</fullName>
    </submittedName>
</protein>
<sequence>MQLNNSGPHQIPIRDKQGINNRLRNIKHHLSNNNSNNRECLPKLANTVNQLQSAGSSNLPSQTIPNPRGNANAVTLRTVVEISLSRFVVSARYNCPIVISISARKPESDEELLKMFWKVEAERIKMTKNELISVSLDRGGRGPGFGKLEVVGADALRWMETSTSSHQRCTIAVLPRRLSGKVDSLETLNFSPCTRELSTIWLFSPKKGGSPEISRAIFLTRADRGCVHTLLELVKALKKEASHWRVIKLDQG</sequence>
<reference evidence="1" key="1">
    <citation type="submission" date="2018-05" db="EMBL/GenBank/DDBJ databases">
        <title>Draft genome of Mucuna pruriens seed.</title>
        <authorList>
            <person name="Nnadi N.E."/>
            <person name="Vos R."/>
            <person name="Hasami M.H."/>
            <person name="Devisetty U.K."/>
            <person name="Aguiy J.C."/>
        </authorList>
    </citation>
    <scope>NUCLEOTIDE SEQUENCE [LARGE SCALE GENOMIC DNA]</scope>
    <source>
        <strain evidence="1">JCA_2017</strain>
    </source>
</reference>
<gene>
    <name evidence="1" type="ORF">CR513_55177</name>
</gene>
<organism evidence="1 2">
    <name type="scientific">Mucuna pruriens</name>
    <name type="common">Velvet bean</name>
    <name type="synonym">Dolichos pruriens</name>
    <dbReference type="NCBI Taxonomy" id="157652"/>
    <lineage>
        <taxon>Eukaryota</taxon>
        <taxon>Viridiplantae</taxon>
        <taxon>Streptophyta</taxon>
        <taxon>Embryophyta</taxon>
        <taxon>Tracheophyta</taxon>
        <taxon>Spermatophyta</taxon>
        <taxon>Magnoliopsida</taxon>
        <taxon>eudicotyledons</taxon>
        <taxon>Gunneridae</taxon>
        <taxon>Pentapetalae</taxon>
        <taxon>rosids</taxon>
        <taxon>fabids</taxon>
        <taxon>Fabales</taxon>
        <taxon>Fabaceae</taxon>
        <taxon>Papilionoideae</taxon>
        <taxon>50 kb inversion clade</taxon>
        <taxon>NPAAA clade</taxon>
        <taxon>indigoferoid/millettioid clade</taxon>
        <taxon>Phaseoleae</taxon>
        <taxon>Mucuna</taxon>
    </lineage>
</organism>
<feature type="non-terminal residue" evidence="1">
    <location>
        <position position="1"/>
    </location>
</feature>
<proteinExistence type="predicted"/>